<feature type="compositionally biased region" description="Polar residues" evidence="1">
    <location>
        <begin position="77"/>
        <end position="96"/>
    </location>
</feature>
<dbReference type="InterPro" id="IPR040378">
    <property type="entry name" value="BASL"/>
</dbReference>
<protein>
    <submittedName>
        <fullName evidence="3">Protein BREAKING OF ASYMMETRY IN THE STOMATAL LINEAGE-like</fullName>
    </submittedName>
</protein>
<dbReference type="OrthoDB" id="1911716at2759"/>
<dbReference type="KEGG" id="dzi:111289621"/>
<evidence type="ECO:0000256" key="1">
    <source>
        <dbReference type="SAM" id="MobiDB-lite"/>
    </source>
</evidence>
<feature type="compositionally biased region" description="Basic and acidic residues" evidence="1">
    <location>
        <begin position="147"/>
        <end position="166"/>
    </location>
</feature>
<feature type="compositionally biased region" description="Basic residues" evidence="1">
    <location>
        <begin position="60"/>
        <end position="70"/>
    </location>
</feature>
<evidence type="ECO:0000313" key="3">
    <source>
        <dbReference type="RefSeq" id="XP_022736558.1"/>
    </source>
</evidence>
<dbReference type="GeneID" id="111289621"/>
<dbReference type="AlphaFoldDB" id="A0A6P5Y7Z1"/>
<accession>A0A6P5Y7Z1</accession>
<feature type="region of interest" description="Disordered" evidence="1">
    <location>
        <begin position="50"/>
        <end position="96"/>
    </location>
</feature>
<reference evidence="3" key="1">
    <citation type="submission" date="2025-08" db="UniProtKB">
        <authorList>
            <consortium name="RefSeq"/>
        </authorList>
    </citation>
    <scope>IDENTIFICATION</scope>
    <source>
        <tissue evidence="3">Fruit stalk</tissue>
    </source>
</reference>
<organism evidence="2 3">
    <name type="scientific">Durio zibethinus</name>
    <name type="common">Durian</name>
    <dbReference type="NCBI Taxonomy" id="66656"/>
    <lineage>
        <taxon>Eukaryota</taxon>
        <taxon>Viridiplantae</taxon>
        <taxon>Streptophyta</taxon>
        <taxon>Embryophyta</taxon>
        <taxon>Tracheophyta</taxon>
        <taxon>Spermatophyta</taxon>
        <taxon>Magnoliopsida</taxon>
        <taxon>eudicotyledons</taxon>
        <taxon>Gunneridae</taxon>
        <taxon>Pentapetalae</taxon>
        <taxon>rosids</taxon>
        <taxon>malvids</taxon>
        <taxon>Malvales</taxon>
        <taxon>Malvaceae</taxon>
        <taxon>Helicteroideae</taxon>
        <taxon>Durio</taxon>
    </lineage>
</organism>
<evidence type="ECO:0000313" key="2">
    <source>
        <dbReference type="Proteomes" id="UP000515121"/>
    </source>
</evidence>
<feature type="compositionally biased region" description="Polar residues" evidence="1">
    <location>
        <begin position="214"/>
        <end position="226"/>
    </location>
</feature>
<dbReference type="Proteomes" id="UP000515121">
    <property type="component" value="Unplaced"/>
</dbReference>
<feature type="region of interest" description="Disordered" evidence="1">
    <location>
        <begin position="123"/>
        <end position="142"/>
    </location>
</feature>
<dbReference type="GO" id="GO:0009786">
    <property type="term" value="P:regulation of asymmetric cell division"/>
    <property type="evidence" value="ECO:0007669"/>
    <property type="project" value="InterPro"/>
</dbReference>
<dbReference type="RefSeq" id="XP_022736558.1">
    <property type="nucleotide sequence ID" value="XM_022880823.1"/>
</dbReference>
<dbReference type="PANTHER" id="PTHR33914">
    <property type="entry name" value="18S PRE-RIBOSOMAL ASSEMBLY PROTEIN GAR2-LIKE PROTEIN"/>
    <property type="match status" value="1"/>
</dbReference>
<feature type="region of interest" description="Disordered" evidence="1">
    <location>
        <begin position="147"/>
        <end position="226"/>
    </location>
</feature>
<gene>
    <name evidence="3" type="primary">LOC111289621</name>
</gene>
<keyword evidence="2" id="KW-1185">Reference proteome</keyword>
<dbReference type="PANTHER" id="PTHR33914:SF3">
    <property type="entry name" value="PROTEIN BREAKING OF ASYMMETRY IN THE STOMATAL LINEAGE"/>
    <property type="match status" value="1"/>
</dbReference>
<sequence>MCTPWTLTRFVRWRVRDLASCFLSCRFPLEEERDTHRPSSPQFPIRNMVFETKDDTRDKKSNKRLSRRNRCNKERQLNQNPAISRNIASVENGSDNSSWPCFPDEEYIVFCFREDGAFDVVRDNSKSEESNQSNITKQFGWEQLDHAEDAERDKQSSDEGRSKEDGYEGEIIPAKQGDGERSSIYLEVEQASGSLRRRHQVEETPTANRGKVSVESSGSNQSDGSTGSFAFPVLGWEWMGSPVQMPKSEGVNPRKNKAISVHFQCFRF</sequence>
<proteinExistence type="predicted"/>
<name>A0A6P5Y7Z1_DURZI</name>